<dbReference type="AlphaFoldDB" id="A0A2U2AD79"/>
<evidence type="ECO:0000259" key="10">
    <source>
        <dbReference type="Pfam" id="PF06144"/>
    </source>
</evidence>
<dbReference type="InterPro" id="IPR005790">
    <property type="entry name" value="DNA_polIII_delta"/>
</dbReference>
<dbReference type="GO" id="GO:0003887">
    <property type="term" value="F:DNA-directed DNA polymerase activity"/>
    <property type="evidence" value="ECO:0007669"/>
    <property type="project" value="UniProtKB-UniRule"/>
</dbReference>
<dbReference type="RefSeq" id="WP_109189953.1">
    <property type="nucleotide sequence ID" value="NZ_BMYA01000004.1"/>
</dbReference>
<dbReference type="SUPFAM" id="SSF48019">
    <property type="entry name" value="post-AAA+ oligomerization domain-like"/>
    <property type="match status" value="1"/>
</dbReference>
<evidence type="ECO:0000256" key="3">
    <source>
        <dbReference type="ARBA" id="ARBA00022679"/>
    </source>
</evidence>
<keyword evidence="5" id="KW-0235">DNA replication</keyword>
<evidence type="ECO:0000256" key="8">
    <source>
        <dbReference type="ARBA" id="ARBA00049244"/>
    </source>
</evidence>
<comment type="caution">
    <text evidence="12">The sequence shown here is derived from an EMBL/GenBank/DDBJ whole genome shotgun (WGS) entry which is preliminary data.</text>
</comment>
<proteinExistence type="inferred from homology"/>
<dbReference type="Gene3D" id="1.20.272.10">
    <property type="match status" value="1"/>
</dbReference>
<evidence type="ECO:0000256" key="4">
    <source>
        <dbReference type="ARBA" id="ARBA00022695"/>
    </source>
</evidence>
<dbReference type="Pfam" id="PF06144">
    <property type="entry name" value="DNA_pol3_delta"/>
    <property type="match status" value="1"/>
</dbReference>
<dbReference type="GO" id="GO:0009360">
    <property type="term" value="C:DNA polymerase III complex"/>
    <property type="evidence" value="ECO:0007669"/>
    <property type="project" value="UniProtKB-UniRule"/>
</dbReference>
<dbReference type="Pfam" id="PF14840">
    <property type="entry name" value="DNA_pol3_delt_C"/>
    <property type="match status" value="1"/>
</dbReference>
<evidence type="ECO:0000256" key="5">
    <source>
        <dbReference type="ARBA" id="ARBA00022705"/>
    </source>
</evidence>
<dbReference type="InterPro" id="IPR010372">
    <property type="entry name" value="DNA_pol3_delta_N"/>
</dbReference>
<keyword evidence="13" id="KW-1185">Reference proteome</keyword>
<dbReference type="InterPro" id="IPR008921">
    <property type="entry name" value="DNA_pol3_clamp-load_cplx_C"/>
</dbReference>
<dbReference type="GO" id="GO:0006261">
    <property type="term" value="P:DNA-templated DNA replication"/>
    <property type="evidence" value="ECO:0007669"/>
    <property type="project" value="TreeGrafter"/>
</dbReference>
<dbReference type="Proteomes" id="UP000245020">
    <property type="component" value="Unassembled WGS sequence"/>
</dbReference>
<dbReference type="InterPro" id="IPR032780">
    <property type="entry name" value="DNA_pol3_delt_C"/>
</dbReference>
<dbReference type="EMBL" id="QEWQ01000006">
    <property type="protein sequence ID" value="PWD80519.1"/>
    <property type="molecule type" value="Genomic_DNA"/>
</dbReference>
<dbReference type="OrthoDB" id="9770982at2"/>
<evidence type="ECO:0000256" key="7">
    <source>
        <dbReference type="ARBA" id="ARBA00034754"/>
    </source>
</evidence>
<sequence>MRLSAYEVMPALAKHGSKVSALLAAGDEPYLVLSLMDQARAFCREAGFTERDLFEIDAKFDWNLFTEATQSLSLFSEKKIIELRFNNLPDRKAQTALESYFSHPEPDLFLLISTPQLKSAQQKTKWVTAIDKTGIVSFLYPPRVHEYPGWIFNEAKRRNLHLEREAVELLAQNNEGNLFSVIQELDYLALYYGDQSISEAHLKDALTQSSKFIAFDLSDAILEGDIARIHRIINAFEEENESAVLVNSLLQKEVATLREMLLNLQAGQSMQQVLSKVWRNKQPLYQRALSRISLPLIKNVMKMMVQIDQATKGQLKENPWNALRRVAFALSGERLLSLSAVAVVR</sequence>
<protein>
    <recommendedName>
        <fullName evidence="2 9">DNA polymerase III subunit delta</fullName>
        <ecNumber evidence="1 9">2.7.7.7</ecNumber>
    </recommendedName>
</protein>
<keyword evidence="3" id="KW-0808">Transferase</keyword>
<dbReference type="CDD" id="cd18138">
    <property type="entry name" value="HLD_clamp_pol_III_delta"/>
    <property type="match status" value="1"/>
</dbReference>
<feature type="domain" description="DNA polymerase III subunit delta C-terminal" evidence="11">
    <location>
        <begin position="215"/>
        <end position="333"/>
    </location>
</feature>
<evidence type="ECO:0000256" key="2">
    <source>
        <dbReference type="ARBA" id="ARBA00017703"/>
    </source>
</evidence>
<keyword evidence="4" id="KW-0548">Nucleotidyltransferase</keyword>
<feature type="domain" description="DNA polymerase III delta N-terminal" evidence="10">
    <location>
        <begin position="24"/>
        <end position="135"/>
    </location>
</feature>
<dbReference type="Gene3D" id="3.40.50.300">
    <property type="entry name" value="P-loop containing nucleotide triphosphate hydrolases"/>
    <property type="match status" value="1"/>
</dbReference>
<dbReference type="PANTHER" id="PTHR34388:SF1">
    <property type="entry name" value="DNA POLYMERASE III SUBUNIT DELTA"/>
    <property type="match status" value="1"/>
</dbReference>
<dbReference type="InterPro" id="IPR027417">
    <property type="entry name" value="P-loop_NTPase"/>
</dbReference>
<evidence type="ECO:0000256" key="9">
    <source>
        <dbReference type="NCBIfam" id="TIGR01128"/>
    </source>
</evidence>
<dbReference type="PANTHER" id="PTHR34388">
    <property type="entry name" value="DNA POLYMERASE III SUBUNIT DELTA"/>
    <property type="match status" value="1"/>
</dbReference>
<dbReference type="NCBIfam" id="TIGR01128">
    <property type="entry name" value="holA"/>
    <property type="match status" value="1"/>
</dbReference>
<dbReference type="SUPFAM" id="SSF52540">
    <property type="entry name" value="P-loop containing nucleoside triphosphate hydrolases"/>
    <property type="match status" value="1"/>
</dbReference>
<keyword evidence="6" id="KW-0239">DNA-directed DNA polymerase</keyword>
<comment type="catalytic activity">
    <reaction evidence="8">
        <text>DNA(n) + a 2'-deoxyribonucleoside 5'-triphosphate = DNA(n+1) + diphosphate</text>
        <dbReference type="Rhea" id="RHEA:22508"/>
        <dbReference type="Rhea" id="RHEA-COMP:17339"/>
        <dbReference type="Rhea" id="RHEA-COMP:17340"/>
        <dbReference type="ChEBI" id="CHEBI:33019"/>
        <dbReference type="ChEBI" id="CHEBI:61560"/>
        <dbReference type="ChEBI" id="CHEBI:173112"/>
        <dbReference type="EC" id="2.7.7.7"/>
    </reaction>
</comment>
<dbReference type="GO" id="GO:0003677">
    <property type="term" value="F:DNA binding"/>
    <property type="evidence" value="ECO:0007669"/>
    <property type="project" value="InterPro"/>
</dbReference>
<dbReference type="Gene3D" id="1.10.8.60">
    <property type="match status" value="1"/>
</dbReference>
<dbReference type="EC" id="2.7.7.7" evidence="1 9"/>
<evidence type="ECO:0000256" key="1">
    <source>
        <dbReference type="ARBA" id="ARBA00012417"/>
    </source>
</evidence>
<reference evidence="13" key="1">
    <citation type="submission" date="2018-05" db="EMBL/GenBank/DDBJ databases">
        <title>Ignatzschineria dubaiensis sp. nov., isolated from necrotic foot tissues of dromedaries (Camelus dromedarius) and associated maggots in Dubai, United Arab Emirates.</title>
        <authorList>
            <person name="Tsang C.C."/>
            <person name="Tang J.Y.M."/>
            <person name="Fong J.Y.H."/>
            <person name="Kinne J."/>
            <person name="Lee H.H."/>
            <person name="Joseph M."/>
            <person name="Jose S."/>
            <person name="Schuster R.K."/>
            <person name="Tang Y."/>
            <person name="Sivakumar S."/>
            <person name="Chen J.H.K."/>
            <person name="Teng J.L.L."/>
            <person name="Lau S.K.P."/>
            <person name="Wernery U."/>
            <person name="Woo P.C.Y."/>
        </authorList>
    </citation>
    <scope>NUCLEOTIDE SEQUENCE [LARGE SCALE GENOMIC DNA]</scope>
    <source>
        <strain evidence="13">KCTC 22644</strain>
    </source>
</reference>
<evidence type="ECO:0000259" key="11">
    <source>
        <dbReference type="Pfam" id="PF14840"/>
    </source>
</evidence>
<gene>
    <name evidence="12" type="primary">holA</name>
    <name evidence="12" type="ORF">DC083_09455</name>
</gene>
<accession>A0A2U2AD79</accession>
<comment type="similarity">
    <text evidence="7">Belongs to the DNA polymerase HolA subunit family.</text>
</comment>
<organism evidence="12 13">
    <name type="scientific">Ignatzschineria ureiclastica</name>
    <dbReference type="NCBI Taxonomy" id="472582"/>
    <lineage>
        <taxon>Bacteria</taxon>
        <taxon>Pseudomonadati</taxon>
        <taxon>Pseudomonadota</taxon>
        <taxon>Gammaproteobacteria</taxon>
        <taxon>Cardiobacteriales</taxon>
        <taxon>Ignatzschineriaceae</taxon>
        <taxon>Ignatzschineria</taxon>
    </lineage>
</organism>
<name>A0A2U2AD79_9GAMM</name>
<evidence type="ECO:0000256" key="6">
    <source>
        <dbReference type="ARBA" id="ARBA00022932"/>
    </source>
</evidence>
<evidence type="ECO:0000313" key="12">
    <source>
        <dbReference type="EMBL" id="PWD80519.1"/>
    </source>
</evidence>
<evidence type="ECO:0000313" key="13">
    <source>
        <dbReference type="Proteomes" id="UP000245020"/>
    </source>
</evidence>